<organism evidence="2 3">
    <name type="scientific">Penicillium flavigenum</name>
    <dbReference type="NCBI Taxonomy" id="254877"/>
    <lineage>
        <taxon>Eukaryota</taxon>
        <taxon>Fungi</taxon>
        <taxon>Dikarya</taxon>
        <taxon>Ascomycota</taxon>
        <taxon>Pezizomycotina</taxon>
        <taxon>Eurotiomycetes</taxon>
        <taxon>Eurotiomycetidae</taxon>
        <taxon>Eurotiales</taxon>
        <taxon>Aspergillaceae</taxon>
        <taxon>Penicillium</taxon>
    </lineage>
</organism>
<reference evidence="3" key="1">
    <citation type="journal article" date="2017" name="Nat. Microbiol.">
        <title>Global analysis of biosynthetic gene clusters reveals vast potential of secondary metabolite production in Penicillium species.</title>
        <authorList>
            <person name="Nielsen J.C."/>
            <person name="Grijseels S."/>
            <person name="Prigent S."/>
            <person name="Ji B."/>
            <person name="Dainat J."/>
            <person name="Nielsen K.F."/>
            <person name="Frisvad J.C."/>
            <person name="Workman M."/>
            <person name="Nielsen J."/>
        </authorList>
    </citation>
    <scope>NUCLEOTIDE SEQUENCE [LARGE SCALE GENOMIC DNA]</scope>
    <source>
        <strain evidence="3">IBT 14082</strain>
    </source>
</reference>
<accession>A0A1V6SIC3</accession>
<dbReference type="EMBL" id="MLQL01000048">
    <property type="protein sequence ID" value="OQE13434.1"/>
    <property type="molecule type" value="Genomic_DNA"/>
</dbReference>
<keyword evidence="3" id="KW-1185">Reference proteome</keyword>
<protein>
    <recommendedName>
        <fullName evidence="4">TLC domain-containing protein</fullName>
    </recommendedName>
</protein>
<feature type="non-terminal residue" evidence="2">
    <location>
        <position position="1"/>
    </location>
</feature>
<proteinExistence type="predicted"/>
<evidence type="ECO:0008006" key="4">
    <source>
        <dbReference type="Google" id="ProtNLM"/>
    </source>
</evidence>
<keyword evidence="1" id="KW-1133">Transmembrane helix</keyword>
<keyword evidence="1" id="KW-0472">Membrane</keyword>
<evidence type="ECO:0000313" key="2">
    <source>
        <dbReference type="EMBL" id="OQE13434.1"/>
    </source>
</evidence>
<feature type="transmembrane region" description="Helical" evidence="1">
    <location>
        <begin position="12"/>
        <end position="37"/>
    </location>
</feature>
<comment type="caution">
    <text evidence="2">The sequence shown here is derived from an EMBL/GenBank/DDBJ whole genome shotgun (WGS) entry which is preliminary data.</text>
</comment>
<dbReference type="STRING" id="254877.A0A1V6SIC3"/>
<evidence type="ECO:0000256" key="1">
    <source>
        <dbReference type="SAM" id="Phobius"/>
    </source>
</evidence>
<keyword evidence="1" id="KW-0812">Transmembrane</keyword>
<dbReference type="AlphaFoldDB" id="A0A1V6SIC3"/>
<evidence type="ECO:0000313" key="3">
    <source>
        <dbReference type="Proteomes" id="UP000191342"/>
    </source>
</evidence>
<sequence>LLHIATEKGPLLALKVGGVVLLFLLIKQAGSFFFWWVQFHIEHRARRSDNAAGAATVTNNC</sequence>
<name>A0A1V6SIC3_9EURO</name>
<dbReference type="Proteomes" id="UP000191342">
    <property type="component" value="Unassembled WGS sequence"/>
</dbReference>
<gene>
    <name evidence="2" type="ORF">PENFLA_c048G09690</name>
</gene>